<dbReference type="Proteomes" id="UP000266841">
    <property type="component" value="Unassembled WGS sequence"/>
</dbReference>
<comment type="caution">
    <text evidence="1">The sequence shown here is derived from an EMBL/GenBank/DDBJ whole genome shotgun (WGS) entry which is preliminary data.</text>
</comment>
<gene>
    <name evidence="1" type="ORF">THAOC_11188</name>
</gene>
<keyword evidence="2" id="KW-1185">Reference proteome</keyword>
<dbReference type="AlphaFoldDB" id="K0T356"/>
<sequence length="460" mass="52128">MYPMTVIRDEAGNKWFKQEERQHRLNHGVAGVHLVVPFQCEICWIRNLEGRNPEPGLDDLYVSHIRRANLDAMAGKAKNTILTHRRNVKRMLRDAIEIGKTPSTLPRGPFPLDDKVGMSLAVDELHYSITGRGRINDHVQFDTIRKLRSSYTKMWESSPRGVLEGASFAKGTGRVRPTACPAQSDWFRDFSSGCEYRMGYETMADHGVPIMAIVDVLIYIRRDADNAEFLDEQMEANELWKIGAFICIVTAGSLRGYEGFFTDLAGLIENLHKGREGKVPENAMKKILTESDCLRLPHVCLCLLGDFKGEGGTNYHMMNLANESISGLQVRWWIEKLVEVSEAEGRSSGPAFATPSGGLANMGDYNSVFKSYLKEVQSTGSNLIPEGNDVDEMYNLNRTPRKTALTRAKRAQLDKSLQDEMNRWRTVDNSKGRKVRFNMNDHYSEACLLMPRTWMYVYAL</sequence>
<accession>K0T356</accession>
<organism evidence="1 2">
    <name type="scientific">Thalassiosira oceanica</name>
    <name type="common">Marine diatom</name>
    <dbReference type="NCBI Taxonomy" id="159749"/>
    <lineage>
        <taxon>Eukaryota</taxon>
        <taxon>Sar</taxon>
        <taxon>Stramenopiles</taxon>
        <taxon>Ochrophyta</taxon>
        <taxon>Bacillariophyta</taxon>
        <taxon>Coscinodiscophyceae</taxon>
        <taxon>Thalassiosirophycidae</taxon>
        <taxon>Thalassiosirales</taxon>
        <taxon>Thalassiosiraceae</taxon>
        <taxon>Thalassiosira</taxon>
    </lineage>
</organism>
<dbReference type="OrthoDB" id="55439at2759"/>
<proteinExistence type="predicted"/>
<dbReference type="EMBL" id="AGNL01012693">
    <property type="protein sequence ID" value="EJK67741.1"/>
    <property type="molecule type" value="Genomic_DNA"/>
</dbReference>
<reference evidence="1 2" key="1">
    <citation type="journal article" date="2012" name="Genome Biol.">
        <title>Genome and low-iron response of an oceanic diatom adapted to chronic iron limitation.</title>
        <authorList>
            <person name="Lommer M."/>
            <person name="Specht M."/>
            <person name="Roy A.S."/>
            <person name="Kraemer L."/>
            <person name="Andreson R."/>
            <person name="Gutowska M.A."/>
            <person name="Wolf J."/>
            <person name="Bergner S.V."/>
            <person name="Schilhabel M.B."/>
            <person name="Klostermeier U.C."/>
            <person name="Beiko R.G."/>
            <person name="Rosenstiel P."/>
            <person name="Hippler M."/>
            <person name="Laroche J."/>
        </authorList>
    </citation>
    <scope>NUCLEOTIDE SEQUENCE [LARGE SCALE GENOMIC DNA]</scope>
    <source>
        <strain evidence="1 2">CCMP1005</strain>
    </source>
</reference>
<evidence type="ECO:0000313" key="2">
    <source>
        <dbReference type="Proteomes" id="UP000266841"/>
    </source>
</evidence>
<evidence type="ECO:0000313" key="1">
    <source>
        <dbReference type="EMBL" id="EJK67741.1"/>
    </source>
</evidence>
<name>K0T356_THAOC</name>
<protein>
    <submittedName>
        <fullName evidence="1">Uncharacterized protein</fullName>
    </submittedName>
</protein>